<organism evidence="1 2">
    <name type="scientific">Caulifigura coniformis</name>
    <dbReference type="NCBI Taxonomy" id="2527983"/>
    <lineage>
        <taxon>Bacteria</taxon>
        <taxon>Pseudomonadati</taxon>
        <taxon>Planctomycetota</taxon>
        <taxon>Planctomycetia</taxon>
        <taxon>Planctomycetales</taxon>
        <taxon>Planctomycetaceae</taxon>
        <taxon>Caulifigura</taxon>
    </lineage>
</organism>
<reference evidence="1 2" key="1">
    <citation type="submission" date="2019-02" db="EMBL/GenBank/DDBJ databases">
        <title>Deep-cultivation of Planctomycetes and their phenomic and genomic characterization uncovers novel biology.</title>
        <authorList>
            <person name="Wiegand S."/>
            <person name="Jogler M."/>
            <person name="Boedeker C."/>
            <person name="Pinto D."/>
            <person name="Vollmers J."/>
            <person name="Rivas-Marin E."/>
            <person name="Kohn T."/>
            <person name="Peeters S.H."/>
            <person name="Heuer A."/>
            <person name="Rast P."/>
            <person name="Oberbeckmann S."/>
            <person name="Bunk B."/>
            <person name="Jeske O."/>
            <person name="Meyerdierks A."/>
            <person name="Storesund J.E."/>
            <person name="Kallscheuer N."/>
            <person name="Luecker S."/>
            <person name="Lage O.M."/>
            <person name="Pohl T."/>
            <person name="Merkel B.J."/>
            <person name="Hornburger P."/>
            <person name="Mueller R.-W."/>
            <person name="Bruemmer F."/>
            <person name="Labrenz M."/>
            <person name="Spormann A.M."/>
            <person name="Op den Camp H."/>
            <person name="Overmann J."/>
            <person name="Amann R."/>
            <person name="Jetten M.S.M."/>
            <person name="Mascher T."/>
            <person name="Medema M.H."/>
            <person name="Devos D.P."/>
            <person name="Kaster A.-K."/>
            <person name="Ovreas L."/>
            <person name="Rohde M."/>
            <person name="Galperin M.Y."/>
            <person name="Jogler C."/>
        </authorList>
    </citation>
    <scope>NUCLEOTIDE SEQUENCE [LARGE SCALE GENOMIC DNA]</scope>
    <source>
        <strain evidence="1 2">Pan44</strain>
    </source>
</reference>
<gene>
    <name evidence="1" type="ORF">Pan44_16180</name>
</gene>
<dbReference type="InParanoid" id="A0A517SBX8"/>
<evidence type="ECO:0000313" key="1">
    <source>
        <dbReference type="EMBL" id="QDT53596.1"/>
    </source>
</evidence>
<dbReference type="Proteomes" id="UP000315700">
    <property type="component" value="Chromosome"/>
</dbReference>
<protein>
    <submittedName>
        <fullName evidence="1">Uncharacterized protein</fullName>
    </submittedName>
</protein>
<dbReference type="EMBL" id="CP036271">
    <property type="protein sequence ID" value="QDT53596.1"/>
    <property type="molecule type" value="Genomic_DNA"/>
</dbReference>
<keyword evidence="2" id="KW-1185">Reference proteome</keyword>
<dbReference type="KEGG" id="ccos:Pan44_16180"/>
<proteinExistence type="predicted"/>
<accession>A0A517SBX8</accession>
<sequence length="136" mass="15360">MLTMTQLAAALSPIFDRHSIPEAIRPDVVEFFATVEPMTPALVRFSRTKKWPSFLREARIEVGKVSRRLSFHGITEARARKYVTRQLADHPQRIEATITEAMRRSPECADLPAFYGLLCSVTIGAMRAEKNSRISA</sequence>
<dbReference type="AlphaFoldDB" id="A0A517SBX8"/>
<name>A0A517SBX8_9PLAN</name>
<evidence type="ECO:0000313" key="2">
    <source>
        <dbReference type="Proteomes" id="UP000315700"/>
    </source>
</evidence>
<dbReference type="RefSeq" id="WP_145028930.1">
    <property type="nucleotide sequence ID" value="NZ_CP036271.1"/>
</dbReference>